<name>A0A1E5G2H5_9FIRM</name>
<protein>
    <submittedName>
        <fullName evidence="1">Uncharacterized protein</fullName>
    </submittedName>
</protein>
<dbReference type="Proteomes" id="UP000094296">
    <property type="component" value="Unassembled WGS sequence"/>
</dbReference>
<reference evidence="1 2" key="1">
    <citation type="submission" date="2016-09" db="EMBL/GenBank/DDBJ databases">
        <title>Draft genome sequence for the type strain of Desulfuribacillus alkaliarsenatis AHT28, an obligately anaerobic, sulfidogenic bacterium isolated from Russian soda lake sediments.</title>
        <authorList>
            <person name="Abin C.A."/>
            <person name="Hollibaugh J.T."/>
        </authorList>
    </citation>
    <scope>NUCLEOTIDE SEQUENCE [LARGE SCALE GENOMIC DNA]</scope>
    <source>
        <strain evidence="1 2">AHT28</strain>
    </source>
</reference>
<dbReference type="STRING" id="766136.BHF68_05985"/>
<dbReference type="EMBL" id="MIJE01000022">
    <property type="protein sequence ID" value="OEF97144.1"/>
    <property type="molecule type" value="Genomic_DNA"/>
</dbReference>
<keyword evidence="2" id="KW-1185">Reference proteome</keyword>
<gene>
    <name evidence="1" type="ORF">BHF68_05985</name>
</gene>
<accession>A0A1E5G2H5</accession>
<sequence length="162" mass="19016">MNYLKNGVTESCVDKNPSLNEIVNGVPFSKKYFYIVHLLDRVLFGEQNQRIQELLTAAILQDEILELHIFNEEKEFFVARNDDGLVAYEPLVHGTFNCKSKNKRVITRNYVIEKANQEKANQEKKYKRLVVKEYVDYDEENHLAYVEKTALYKLEGDEYGNK</sequence>
<evidence type="ECO:0000313" key="1">
    <source>
        <dbReference type="EMBL" id="OEF97144.1"/>
    </source>
</evidence>
<proteinExistence type="predicted"/>
<dbReference type="AlphaFoldDB" id="A0A1E5G2H5"/>
<comment type="caution">
    <text evidence="1">The sequence shown here is derived from an EMBL/GenBank/DDBJ whole genome shotgun (WGS) entry which is preliminary data.</text>
</comment>
<organism evidence="1 2">
    <name type="scientific">Desulfuribacillus alkaliarsenatis</name>
    <dbReference type="NCBI Taxonomy" id="766136"/>
    <lineage>
        <taxon>Bacteria</taxon>
        <taxon>Bacillati</taxon>
        <taxon>Bacillota</taxon>
        <taxon>Desulfuribacillia</taxon>
        <taxon>Desulfuribacillales</taxon>
        <taxon>Desulfuribacillaceae</taxon>
        <taxon>Desulfuribacillus</taxon>
    </lineage>
</organism>
<evidence type="ECO:0000313" key="2">
    <source>
        <dbReference type="Proteomes" id="UP000094296"/>
    </source>
</evidence>